<sequence>MYLHLLASLVFQISLYRRRNLPLEFHDKFCHGVMEYLRSVRCVESTNYMTVGTTLNQQSDIPSLVASLFNQFTFLKPKNKLVTVFTICMETYDSPFTCDISEAKPLSFYRGSSFQ</sequence>
<comment type="caution">
    <text evidence="1">The sequence shown here is derived from an EMBL/GenBank/DDBJ whole genome shotgun (WGS) entry which is preliminary data.</text>
</comment>
<dbReference type="EMBL" id="BGPR01009767">
    <property type="protein sequence ID" value="GBN42141.1"/>
    <property type="molecule type" value="Genomic_DNA"/>
</dbReference>
<dbReference type="Proteomes" id="UP000499080">
    <property type="component" value="Unassembled WGS sequence"/>
</dbReference>
<keyword evidence="2" id="KW-1185">Reference proteome</keyword>
<proteinExistence type="predicted"/>
<protein>
    <submittedName>
        <fullName evidence="1">Uncharacterized protein</fullName>
    </submittedName>
</protein>
<dbReference type="AlphaFoldDB" id="A0A4Y2NS30"/>
<evidence type="ECO:0000313" key="1">
    <source>
        <dbReference type="EMBL" id="GBN42141.1"/>
    </source>
</evidence>
<gene>
    <name evidence="1" type="ORF">AVEN_247288_1</name>
</gene>
<organism evidence="1 2">
    <name type="scientific">Araneus ventricosus</name>
    <name type="common">Orbweaver spider</name>
    <name type="synonym">Epeira ventricosa</name>
    <dbReference type="NCBI Taxonomy" id="182803"/>
    <lineage>
        <taxon>Eukaryota</taxon>
        <taxon>Metazoa</taxon>
        <taxon>Ecdysozoa</taxon>
        <taxon>Arthropoda</taxon>
        <taxon>Chelicerata</taxon>
        <taxon>Arachnida</taxon>
        <taxon>Araneae</taxon>
        <taxon>Araneomorphae</taxon>
        <taxon>Entelegynae</taxon>
        <taxon>Araneoidea</taxon>
        <taxon>Araneidae</taxon>
        <taxon>Araneus</taxon>
    </lineage>
</organism>
<evidence type="ECO:0000313" key="2">
    <source>
        <dbReference type="Proteomes" id="UP000499080"/>
    </source>
</evidence>
<accession>A0A4Y2NS30</accession>
<reference evidence="1 2" key="1">
    <citation type="journal article" date="2019" name="Sci. Rep.">
        <title>Orb-weaving spider Araneus ventricosus genome elucidates the spidroin gene catalogue.</title>
        <authorList>
            <person name="Kono N."/>
            <person name="Nakamura H."/>
            <person name="Ohtoshi R."/>
            <person name="Moran D.A.P."/>
            <person name="Shinohara A."/>
            <person name="Yoshida Y."/>
            <person name="Fujiwara M."/>
            <person name="Mori M."/>
            <person name="Tomita M."/>
            <person name="Arakawa K."/>
        </authorList>
    </citation>
    <scope>NUCLEOTIDE SEQUENCE [LARGE SCALE GENOMIC DNA]</scope>
</reference>
<name>A0A4Y2NS30_ARAVE</name>